<evidence type="ECO:0000256" key="5">
    <source>
        <dbReference type="ARBA" id="ARBA00022967"/>
    </source>
</evidence>
<dbReference type="InterPro" id="IPR003439">
    <property type="entry name" value="ABC_transporter-like_ATP-bd"/>
</dbReference>
<evidence type="ECO:0000256" key="4">
    <source>
        <dbReference type="ARBA" id="ARBA00022840"/>
    </source>
</evidence>
<comment type="caution">
    <text evidence="9">The sequence shown here is derived from an EMBL/GenBank/DDBJ whole genome shotgun (WGS) entry which is preliminary data.</text>
</comment>
<keyword evidence="2" id="KW-1003">Cell membrane</keyword>
<dbReference type="GO" id="GO:0005524">
    <property type="term" value="F:ATP binding"/>
    <property type="evidence" value="ECO:0007669"/>
    <property type="project" value="UniProtKB-KW"/>
</dbReference>
<dbReference type="GO" id="GO:0022857">
    <property type="term" value="F:transmembrane transporter activity"/>
    <property type="evidence" value="ECO:0007669"/>
    <property type="project" value="TreeGrafter"/>
</dbReference>
<comment type="similarity">
    <text evidence="6">Belongs to the ABC transporter superfamily. Macrolide exporter (TC 3.A.1.122) family.</text>
</comment>
<dbReference type="GO" id="GO:0016887">
    <property type="term" value="F:ATP hydrolysis activity"/>
    <property type="evidence" value="ECO:0007669"/>
    <property type="project" value="InterPro"/>
</dbReference>
<evidence type="ECO:0000259" key="8">
    <source>
        <dbReference type="PROSITE" id="PS50893"/>
    </source>
</evidence>
<dbReference type="Pfam" id="PF00005">
    <property type="entry name" value="ABC_tran"/>
    <property type="match status" value="1"/>
</dbReference>
<dbReference type="PROSITE" id="PS00211">
    <property type="entry name" value="ABC_TRANSPORTER_1"/>
    <property type="match status" value="1"/>
</dbReference>
<dbReference type="InterPro" id="IPR015854">
    <property type="entry name" value="ABC_transpr_LolD-like"/>
</dbReference>
<dbReference type="SUPFAM" id="SSF52540">
    <property type="entry name" value="P-loop containing nucleoside triphosphate hydrolases"/>
    <property type="match status" value="1"/>
</dbReference>
<dbReference type="Proteomes" id="UP000623250">
    <property type="component" value="Unassembled WGS sequence"/>
</dbReference>
<dbReference type="GO" id="GO:0005886">
    <property type="term" value="C:plasma membrane"/>
    <property type="evidence" value="ECO:0007669"/>
    <property type="project" value="TreeGrafter"/>
</dbReference>
<dbReference type="PROSITE" id="PS50893">
    <property type="entry name" value="ABC_TRANSPORTER_2"/>
    <property type="match status" value="1"/>
</dbReference>
<dbReference type="PANTHER" id="PTHR24220">
    <property type="entry name" value="IMPORT ATP-BINDING PROTEIN"/>
    <property type="match status" value="1"/>
</dbReference>
<evidence type="ECO:0000256" key="6">
    <source>
        <dbReference type="ARBA" id="ARBA00038388"/>
    </source>
</evidence>
<evidence type="ECO:0000313" key="10">
    <source>
        <dbReference type="Proteomes" id="UP000623250"/>
    </source>
</evidence>
<proteinExistence type="inferred from homology"/>
<feature type="region of interest" description="Disordered" evidence="7">
    <location>
        <begin position="230"/>
        <end position="262"/>
    </location>
</feature>
<evidence type="ECO:0000256" key="1">
    <source>
        <dbReference type="ARBA" id="ARBA00022448"/>
    </source>
</evidence>
<dbReference type="CDD" id="cd03255">
    <property type="entry name" value="ABC_MJ0796_LolCDE_FtsE"/>
    <property type="match status" value="1"/>
</dbReference>
<keyword evidence="4 9" id="KW-0067">ATP-binding</keyword>
<keyword evidence="3" id="KW-0547">Nucleotide-binding</keyword>
<keyword evidence="2" id="KW-0472">Membrane</keyword>
<sequence>MRAFPILEARQIVKELGQGEGKVQALKGVDLALYEGEFTLLMGPSGSGKTTLLSILGCLLTPTSGTLTLGGESVVHRSAEDLADLRRRHLGFIFQSYNLFPTLSALDNVRLGLDVRGFSSRECKERAAEALIEVGLGHRLKAYPGTLSGGEKQRVAIARAIAPEPPVILADEPTAALDTENGHAIMELLSCVARKNGRAVLAVTHDPRTIPFADRVIEIEDGIISGERKKHAATVIPARPRQPQAAHGTPAPYQERKRQAHA</sequence>
<dbReference type="InterPro" id="IPR027417">
    <property type="entry name" value="P-loop_NTPase"/>
</dbReference>
<organism evidence="9 10">
    <name type="scientific">Rhodomicrobium udaipurense</name>
    <dbReference type="NCBI Taxonomy" id="1202716"/>
    <lineage>
        <taxon>Bacteria</taxon>
        <taxon>Pseudomonadati</taxon>
        <taxon>Pseudomonadota</taxon>
        <taxon>Alphaproteobacteria</taxon>
        <taxon>Hyphomicrobiales</taxon>
        <taxon>Hyphomicrobiaceae</taxon>
        <taxon>Rhodomicrobium</taxon>
    </lineage>
</organism>
<gene>
    <name evidence="9" type="ORF">JDN41_13350</name>
</gene>
<dbReference type="SMART" id="SM00382">
    <property type="entry name" value="AAA"/>
    <property type="match status" value="1"/>
</dbReference>
<dbReference type="RefSeq" id="WP_037232377.1">
    <property type="nucleotide sequence ID" value="NZ_JAEMUK010000079.1"/>
</dbReference>
<keyword evidence="5" id="KW-1278">Translocase</keyword>
<feature type="domain" description="ABC transporter" evidence="8">
    <location>
        <begin position="7"/>
        <end position="246"/>
    </location>
</feature>
<dbReference type="FunFam" id="3.40.50.300:FF:000032">
    <property type="entry name" value="Export ABC transporter ATP-binding protein"/>
    <property type="match status" value="1"/>
</dbReference>
<dbReference type="InterPro" id="IPR017911">
    <property type="entry name" value="MacB-like_ATP-bd"/>
</dbReference>
<dbReference type="InterPro" id="IPR017871">
    <property type="entry name" value="ABC_transporter-like_CS"/>
</dbReference>
<name>A0A8I1GHW9_9HYPH</name>
<dbReference type="GO" id="GO:0098796">
    <property type="term" value="C:membrane protein complex"/>
    <property type="evidence" value="ECO:0007669"/>
    <property type="project" value="UniProtKB-ARBA"/>
</dbReference>
<evidence type="ECO:0000313" key="9">
    <source>
        <dbReference type="EMBL" id="MBJ7544536.1"/>
    </source>
</evidence>
<evidence type="ECO:0000256" key="7">
    <source>
        <dbReference type="SAM" id="MobiDB-lite"/>
    </source>
</evidence>
<evidence type="ECO:0000256" key="2">
    <source>
        <dbReference type="ARBA" id="ARBA00022519"/>
    </source>
</evidence>
<dbReference type="EMBL" id="JAEMUK010000079">
    <property type="protein sequence ID" value="MBJ7544536.1"/>
    <property type="molecule type" value="Genomic_DNA"/>
</dbReference>
<keyword evidence="2" id="KW-0997">Cell inner membrane</keyword>
<keyword evidence="10" id="KW-1185">Reference proteome</keyword>
<evidence type="ECO:0000256" key="3">
    <source>
        <dbReference type="ARBA" id="ARBA00022741"/>
    </source>
</evidence>
<dbReference type="AlphaFoldDB" id="A0A8I1GHW9"/>
<dbReference type="Gene3D" id="3.40.50.300">
    <property type="entry name" value="P-loop containing nucleotide triphosphate hydrolases"/>
    <property type="match status" value="1"/>
</dbReference>
<protein>
    <submittedName>
        <fullName evidence="9">ABC transporter ATP-binding protein</fullName>
    </submittedName>
</protein>
<accession>A0A8I1GHW9</accession>
<reference evidence="9 10" key="1">
    <citation type="submission" date="2020-12" db="EMBL/GenBank/DDBJ databases">
        <title>Revised draft genomes of Rhodomicrobium vannielii ATCC 17100 and Rhodomicrobium udaipurense JA643.</title>
        <authorList>
            <person name="Conners E.M."/>
            <person name="Davenport E.J."/>
            <person name="Bose A."/>
        </authorList>
    </citation>
    <scope>NUCLEOTIDE SEQUENCE [LARGE SCALE GENOMIC DNA]</scope>
    <source>
        <strain evidence="9 10">JA643</strain>
    </source>
</reference>
<keyword evidence="1" id="KW-0813">Transport</keyword>
<dbReference type="InterPro" id="IPR003593">
    <property type="entry name" value="AAA+_ATPase"/>
</dbReference>